<sequence length="81" mass="8562">VNLMMLLEMAAEGFGDRVAIGPADGGLTYRDLFDRAGAASERFRAGGSTHVAMADLSSTALPISLFGAAWADLPFVPLNYR</sequence>
<dbReference type="EMBL" id="UINC01017277">
    <property type="protein sequence ID" value="SVA71413.1"/>
    <property type="molecule type" value="Genomic_DNA"/>
</dbReference>
<reference evidence="1" key="1">
    <citation type="submission" date="2018-05" db="EMBL/GenBank/DDBJ databases">
        <authorList>
            <person name="Lanie J.A."/>
            <person name="Ng W.-L."/>
            <person name="Kazmierczak K.M."/>
            <person name="Andrzejewski T.M."/>
            <person name="Davidsen T.M."/>
            <person name="Wayne K.J."/>
            <person name="Tettelin H."/>
            <person name="Glass J.I."/>
            <person name="Rusch D."/>
            <person name="Podicherti R."/>
            <person name="Tsui H.-C.T."/>
            <person name="Winkler M.E."/>
        </authorList>
    </citation>
    <scope>NUCLEOTIDE SEQUENCE</scope>
</reference>
<dbReference type="AlphaFoldDB" id="A0A381Y4N0"/>
<feature type="non-terminal residue" evidence="1">
    <location>
        <position position="81"/>
    </location>
</feature>
<evidence type="ECO:0000313" key="1">
    <source>
        <dbReference type="EMBL" id="SVA71413.1"/>
    </source>
</evidence>
<gene>
    <name evidence="1" type="ORF">METZ01_LOCUS124267</name>
</gene>
<dbReference type="Gene3D" id="3.40.50.12780">
    <property type="entry name" value="N-terminal domain of ligase-like"/>
    <property type="match status" value="1"/>
</dbReference>
<protein>
    <recommendedName>
        <fullName evidence="2">AMP-dependent synthetase/ligase domain-containing protein</fullName>
    </recommendedName>
</protein>
<feature type="non-terminal residue" evidence="1">
    <location>
        <position position="1"/>
    </location>
</feature>
<evidence type="ECO:0008006" key="2">
    <source>
        <dbReference type="Google" id="ProtNLM"/>
    </source>
</evidence>
<organism evidence="1">
    <name type="scientific">marine metagenome</name>
    <dbReference type="NCBI Taxonomy" id="408172"/>
    <lineage>
        <taxon>unclassified sequences</taxon>
        <taxon>metagenomes</taxon>
        <taxon>ecological metagenomes</taxon>
    </lineage>
</organism>
<dbReference type="InterPro" id="IPR042099">
    <property type="entry name" value="ANL_N_sf"/>
</dbReference>
<name>A0A381Y4N0_9ZZZZ</name>
<dbReference type="SUPFAM" id="SSF56801">
    <property type="entry name" value="Acetyl-CoA synthetase-like"/>
    <property type="match status" value="1"/>
</dbReference>
<accession>A0A381Y4N0</accession>
<proteinExistence type="predicted"/>